<dbReference type="OrthoDB" id="2157616at2"/>
<dbReference type="InterPro" id="IPR050491">
    <property type="entry name" value="AmpC-like"/>
</dbReference>
<dbReference type="Gene3D" id="2.30.30.170">
    <property type="match status" value="1"/>
</dbReference>
<name>A0A1B2J0W5_9LACO</name>
<dbReference type="KEGG" id="lpd:AYR62_06155"/>
<evidence type="ECO:0000313" key="4">
    <source>
        <dbReference type="Proteomes" id="UP000093267"/>
    </source>
</evidence>
<dbReference type="STRING" id="240427.AYR62_06155"/>
<dbReference type="RefSeq" id="WP_065903177.1">
    <property type="nucleotide sequence ID" value="NZ_CP014915.1"/>
</dbReference>
<proteinExistence type="predicted"/>
<dbReference type="PANTHER" id="PTHR46825">
    <property type="entry name" value="D-ALANYL-D-ALANINE-CARBOXYPEPTIDASE/ENDOPEPTIDASE AMPH"/>
    <property type="match status" value="1"/>
</dbReference>
<reference evidence="3 4" key="1">
    <citation type="submission" date="2016-03" db="EMBL/GenBank/DDBJ databases">
        <title>Pediococcus and Lactobacillus from brewery environment - whole genome sequencing and assembly.</title>
        <authorList>
            <person name="Behr J."/>
            <person name="Geissler A.J."/>
            <person name="Vogel R.F."/>
        </authorList>
    </citation>
    <scope>NUCLEOTIDE SEQUENCE [LARGE SCALE GENOMIC DNA]</scope>
    <source>
        <strain evidence="3 4">TMW 1.1995</strain>
    </source>
</reference>
<dbReference type="InterPro" id="IPR038200">
    <property type="entry name" value="GW_dom_sf"/>
</dbReference>
<dbReference type="Proteomes" id="UP000093267">
    <property type="component" value="Chromosome"/>
</dbReference>
<evidence type="ECO:0000259" key="2">
    <source>
        <dbReference type="PROSITE" id="PS51780"/>
    </source>
</evidence>
<dbReference type="EMBL" id="CP014924">
    <property type="protein sequence ID" value="ANZ67976.1"/>
    <property type="molecule type" value="Genomic_DNA"/>
</dbReference>
<evidence type="ECO:0000256" key="1">
    <source>
        <dbReference type="ARBA" id="ARBA00022729"/>
    </source>
</evidence>
<feature type="domain" description="GW" evidence="2">
    <location>
        <begin position="38"/>
        <end position="122"/>
    </location>
</feature>
<dbReference type="Gene3D" id="3.40.710.10">
    <property type="entry name" value="DD-peptidase/beta-lactamase superfamily"/>
    <property type="match status" value="1"/>
</dbReference>
<dbReference type="PANTHER" id="PTHR46825:SF9">
    <property type="entry name" value="BETA-LACTAMASE-RELATED DOMAIN-CONTAINING PROTEIN"/>
    <property type="match status" value="1"/>
</dbReference>
<keyword evidence="1" id="KW-0732">Signal</keyword>
<evidence type="ECO:0000313" key="3">
    <source>
        <dbReference type="EMBL" id="ANZ67976.1"/>
    </source>
</evidence>
<dbReference type="AlphaFoldDB" id="A0A1B2J0W5"/>
<dbReference type="SUPFAM" id="SSF56601">
    <property type="entry name" value="beta-lactamase/transpeptidase-like"/>
    <property type="match status" value="1"/>
</dbReference>
<dbReference type="Pfam" id="PF00144">
    <property type="entry name" value="Beta-lactamase"/>
    <property type="match status" value="1"/>
</dbReference>
<dbReference type="InterPro" id="IPR012338">
    <property type="entry name" value="Beta-lactam/transpept-like"/>
</dbReference>
<accession>A0A1B2J0W5</accession>
<sequence length="445" mass="48422">MIHNHWVKPLGGLLTLGVVLLAGRMSCAASITYNSILSMRNHRYDAQIVHQIGKGGYALYTAGPYHTNRRTLTRDANGSDHTNQYVRVMQTKVTRTGTYVKLRYFNQQLGWMNSHGIKRVSFASVIAGTMAQANFSGTAALISAGKTQPTVVSAGLADASTKTANSNNGTVLYPLASLQKAITGALIQQLISQRKLSPSTPLSRYYPQVAGSQRITISELLSMTSGITNPEQFPRQSPSETQAVSLALKTLKTSTNKTFQYSDDNYVLLAGIIAKVTGNSYAANVQTRVLTKLGLTHTFLVTRSQPSLTATLAQSATWTPADPYATPQSVTLPRFAALVGAGNMLTTPGEFTAVIQGMQNGQILTKKQYRQLLRYGTVYSGGFYVNRDGIKYNNGSFSGLTYHTGYYATTGNYHAAIVFSNRAPLRNGLSQKDFVAQLYRVAVYY</sequence>
<dbReference type="PROSITE" id="PS51780">
    <property type="entry name" value="GW"/>
    <property type="match status" value="1"/>
</dbReference>
<gene>
    <name evidence="3" type="ORF">AYR63_13060</name>
</gene>
<dbReference type="SUPFAM" id="SSF82057">
    <property type="entry name" value="Prokaryotic SH3-related domain"/>
    <property type="match status" value="1"/>
</dbReference>
<dbReference type="InterPro" id="IPR025987">
    <property type="entry name" value="GW_dom"/>
</dbReference>
<dbReference type="InterPro" id="IPR001466">
    <property type="entry name" value="Beta-lactam-related"/>
</dbReference>
<organism evidence="3 4">
    <name type="scientific">Secundilactobacillus paracollinoides</name>
    <dbReference type="NCBI Taxonomy" id="240427"/>
    <lineage>
        <taxon>Bacteria</taxon>
        <taxon>Bacillati</taxon>
        <taxon>Bacillota</taxon>
        <taxon>Bacilli</taxon>
        <taxon>Lactobacillales</taxon>
        <taxon>Lactobacillaceae</taxon>
        <taxon>Secundilactobacillus</taxon>
    </lineage>
</organism>
<protein>
    <submittedName>
        <fullName evidence="3">Penicillin-binding protein</fullName>
    </submittedName>
</protein>
<dbReference type="Pfam" id="PF13457">
    <property type="entry name" value="GW"/>
    <property type="match status" value="1"/>
</dbReference>
<keyword evidence="4" id="KW-1185">Reference proteome</keyword>